<evidence type="ECO:0000256" key="1">
    <source>
        <dbReference type="SAM" id="Phobius"/>
    </source>
</evidence>
<proteinExistence type="predicted"/>
<dbReference type="AlphaFoldDB" id="A0A2P2P2Z6"/>
<reference evidence="2" key="1">
    <citation type="submission" date="2018-02" db="EMBL/GenBank/DDBJ databases">
        <title>Rhizophora mucronata_Transcriptome.</title>
        <authorList>
            <person name="Meera S.P."/>
            <person name="Sreeshan A."/>
            <person name="Augustine A."/>
        </authorList>
    </citation>
    <scope>NUCLEOTIDE SEQUENCE</scope>
    <source>
        <tissue evidence="2">Leaf</tissue>
    </source>
</reference>
<accession>A0A2P2P2Z6</accession>
<keyword evidence="1" id="KW-0472">Membrane</keyword>
<organism evidence="2">
    <name type="scientific">Rhizophora mucronata</name>
    <name type="common">Asiatic mangrove</name>
    <dbReference type="NCBI Taxonomy" id="61149"/>
    <lineage>
        <taxon>Eukaryota</taxon>
        <taxon>Viridiplantae</taxon>
        <taxon>Streptophyta</taxon>
        <taxon>Embryophyta</taxon>
        <taxon>Tracheophyta</taxon>
        <taxon>Spermatophyta</taxon>
        <taxon>Magnoliopsida</taxon>
        <taxon>eudicotyledons</taxon>
        <taxon>Gunneridae</taxon>
        <taxon>Pentapetalae</taxon>
        <taxon>rosids</taxon>
        <taxon>fabids</taxon>
        <taxon>Malpighiales</taxon>
        <taxon>Rhizophoraceae</taxon>
        <taxon>Rhizophora</taxon>
    </lineage>
</organism>
<name>A0A2P2P2Z6_RHIMU</name>
<keyword evidence="1" id="KW-0812">Transmembrane</keyword>
<dbReference type="EMBL" id="GGEC01068529">
    <property type="protein sequence ID" value="MBX49013.1"/>
    <property type="molecule type" value="Transcribed_RNA"/>
</dbReference>
<sequence>MHTHISHKCHFILHFWLLVWWFQLGIHRLDSYSCRN</sequence>
<protein>
    <submittedName>
        <fullName evidence="2">Uncharacterized protein</fullName>
    </submittedName>
</protein>
<keyword evidence="1" id="KW-1133">Transmembrane helix</keyword>
<evidence type="ECO:0000313" key="2">
    <source>
        <dbReference type="EMBL" id="MBX49013.1"/>
    </source>
</evidence>
<feature type="transmembrane region" description="Helical" evidence="1">
    <location>
        <begin position="12"/>
        <end position="29"/>
    </location>
</feature>